<accession>A0A3E5F2S1</accession>
<protein>
    <recommendedName>
        <fullName evidence="4">Transmembrane protein</fullName>
    </recommendedName>
</protein>
<keyword evidence="1" id="KW-0472">Membrane</keyword>
<dbReference type="EMBL" id="QSVA01000003">
    <property type="protein sequence ID" value="RGN95810.1"/>
    <property type="molecule type" value="Genomic_DNA"/>
</dbReference>
<evidence type="ECO:0000313" key="3">
    <source>
        <dbReference type="Proteomes" id="UP000260759"/>
    </source>
</evidence>
<dbReference type="Proteomes" id="UP000260759">
    <property type="component" value="Unassembled WGS sequence"/>
</dbReference>
<feature type="transmembrane region" description="Helical" evidence="1">
    <location>
        <begin position="36"/>
        <end position="56"/>
    </location>
</feature>
<keyword evidence="1" id="KW-0812">Transmembrane</keyword>
<feature type="transmembrane region" description="Helical" evidence="1">
    <location>
        <begin position="76"/>
        <end position="93"/>
    </location>
</feature>
<reference evidence="2 3" key="1">
    <citation type="submission" date="2018-08" db="EMBL/GenBank/DDBJ databases">
        <title>A genome reference for cultivated species of the human gut microbiota.</title>
        <authorList>
            <person name="Zou Y."/>
            <person name="Xue W."/>
            <person name="Luo G."/>
        </authorList>
    </citation>
    <scope>NUCLEOTIDE SEQUENCE [LARGE SCALE GENOMIC DNA]</scope>
    <source>
        <strain evidence="2 3">OM03-4</strain>
    </source>
</reference>
<feature type="transmembrane region" description="Helical" evidence="1">
    <location>
        <begin position="105"/>
        <end position="126"/>
    </location>
</feature>
<organism evidence="2 3">
    <name type="scientific">Bacteroides uniformis</name>
    <dbReference type="NCBI Taxonomy" id="820"/>
    <lineage>
        <taxon>Bacteria</taxon>
        <taxon>Pseudomonadati</taxon>
        <taxon>Bacteroidota</taxon>
        <taxon>Bacteroidia</taxon>
        <taxon>Bacteroidales</taxon>
        <taxon>Bacteroidaceae</taxon>
        <taxon>Bacteroides</taxon>
    </lineage>
</organism>
<keyword evidence="1" id="KW-1133">Transmembrane helix</keyword>
<sequence length="289" mass="34148">MKRSYKFIVASAGYLSAFLVTQKLDGAIQREWWEVFIPIWCAIPAYFIITSLFIFIRNVLTSRDTSVDEIFDGESYISSLPYFLTFPLMFLRYNNLIVMPWKFILIPYLPMLLVIIIMGIAFLVYIPSAIKSSCREKALKRFPPEDLEKLDWESMKHCLLDIKSELPQFEFSEPNWDYSRKYTIEARKNGYIVGAGFYFRNNIYAVCTYIYGRDVSQLDIEGFTLNPNNSWDYFSWLIWTEDEYSESRFKKEIIVRLKQIKPFFISKQQENENTIPSLEQTPNSSIPHN</sequence>
<evidence type="ECO:0000256" key="1">
    <source>
        <dbReference type="SAM" id="Phobius"/>
    </source>
</evidence>
<dbReference type="InterPro" id="IPR019396">
    <property type="entry name" value="TM_Fragile-X-F-assoc"/>
</dbReference>
<name>A0A3E5F2S1_BACUN</name>
<comment type="caution">
    <text evidence="2">The sequence shown here is derived from an EMBL/GenBank/DDBJ whole genome shotgun (WGS) entry which is preliminary data.</text>
</comment>
<proteinExistence type="predicted"/>
<evidence type="ECO:0008006" key="4">
    <source>
        <dbReference type="Google" id="ProtNLM"/>
    </source>
</evidence>
<dbReference type="Pfam" id="PF10269">
    <property type="entry name" value="Tmemb_185A"/>
    <property type="match status" value="1"/>
</dbReference>
<dbReference type="RefSeq" id="WP_117599768.1">
    <property type="nucleotide sequence ID" value="NZ_JAHOOT010000001.1"/>
</dbReference>
<dbReference type="AlphaFoldDB" id="A0A3E5F2S1"/>
<evidence type="ECO:0000313" key="2">
    <source>
        <dbReference type="EMBL" id="RGN95810.1"/>
    </source>
</evidence>
<gene>
    <name evidence="2" type="ORF">DXB37_04295</name>
</gene>